<dbReference type="AlphaFoldDB" id="A0A1Y2BEA2"/>
<evidence type="ECO:0000313" key="1">
    <source>
        <dbReference type="EMBL" id="ORY33163.1"/>
    </source>
</evidence>
<accession>A0A1Y2BEA2</accession>
<gene>
    <name evidence="1" type="ORF">LY90DRAFT_512107</name>
</gene>
<protein>
    <submittedName>
        <fullName evidence="1">Uncharacterized protein</fullName>
    </submittedName>
</protein>
<organism evidence="1 2">
    <name type="scientific">Neocallimastix californiae</name>
    <dbReference type="NCBI Taxonomy" id="1754190"/>
    <lineage>
        <taxon>Eukaryota</taxon>
        <taxon>Fungi</taxon>
        <taxon>Fungi incertae sedis</taxon>
        <taxon>Chytridiomycota</taxon>
        <taxon>Chytridiomycota incertae sedis</taxon>
        <taxon>Neocallimastigomycetes</taxon>
        <taxon>Neocallimastigales</taxon>
        <taxon>Neocallimastigaceae</taxon>
        <taxon>Neocallimastix</taxon>
    </lineage>
</organism>
<dbReference type="Proteomes" id="UP000193920">
    <property type="component" value="Unassembled WGS sequence"/>
</dbReference>
<name>A0A1Y2BEA2_9FUNG</name>
<comment type="caution">
    <text evidence="1">The sequence shown here is derived from an EMBL/GenBank/DDBJ whole genome shotgun (WGS) entry which is preliminary data.</text>
</comment>
<sequence length="120" mass="14681">MKHKIKDGIEKSSIPFAISNLPFINPEYIFDIYVIIKIKSIKNNYCQFLKFLEYFYKTYLIDYNMKIWNYYNNIEHITNNASESLNNYLNNLFPTKPSFYELIDKLNELEHLSYYDYQRK</sequence>
<reference evidence="1 2" key="1">
    <citation type="submission" date="2016-08" db="EMBL/GenBank/DDBJ databases">
        <title>A Parts List for Fungal Cellulosomes Revealed by Comparative Genomics.</title>
        <authorList>
            <consortium name="DOE Joint Genome Institute"/>
            <person name="Haitjema C.H."/>
            <person name="Gilmore S.P."/>
            <person name="Henske J.K."/>
            <person name="Solomon K.V."/>
            <person name="De Groot R."/>
            <person name="Kuo A."/>
            <person name="Mondo S.J."/>
            <person name="Salamov A.A."/>
            <person name="Labutti K."/>
            <person name="Zhao Z."/>
            <person name="Chiniquy J."/>
            <person name="Barry K."/>
            <person name="Brewer H.M."/>
            <person name="Purvine S.O."/>
            <person name="Wright A.T."/>
            <person name="Boxma B."/>
            <person name="Van Alen T."/>
            <person name="Hackstein J.H."/>
            <person name="Baker S.E."/>
            <person name="Grigoriev I.V."/>
            <person name="O'Malley M.A."/>
        </authorList>
    </citation>
    <scope>NUCLEOTIDE SEQUENCE [LARGE SCALE GENOMIC DNA]</scope>
    <source>
        <strain evidence="1 2">G1</strain>
    </source>
</reference>
<proteinExistence type="predicted"/>
<keyword evidence="2" id="KW-1185">Reference proteome</keyword>
<evidence type="ECO:0000313" key="2">
    <source>
        <dbReference type="Proteomes" id="UP000193920"/>
    </source>
</evidence>
<dbReference type="EMBL" id="MCOG01000161">
    <property type="protein sequence ID" value="ORY33163.1"/>
    <property type="molecule type" value="Genomic_DNA"/>
</dbReference>